<evidence type="ECO:0000259" key="3">
    <source>
        <dbReference type="Pfam" id="PF22725"/>
    </source>
</evidence>
<dbReference type="InterPro" id="IPR000683">
    <property type="entry name" value="Gfo/Idh/MocA-like_OxRdtase_N"/>
</dbReference>
<sequence length="395" mass="42656">MSALKVVLAGARGHGNWHLRNVRRLAEQGRVELVGICDPVPLASAELEGFDGIRQEADLAALLDATGAQLAILCTPIPTHADLALVCTRRGVHLLLEKPPAASYADFRRIQDGVREAGAACQIGFQSLGSRAIPAVRALLAAGELGEVTGIGAAGNWCRDEAYWQRARWAGRRRLDGVDVIDGVLTNPLAHALATALALDGSVHAEDVARVETELFHAYGIEADDTSALRLTTTQGRAITVAATLCAEETAEPYVMVHCTLGRVTFYYREDRVLLQRPGFGPEEIHYGRIDLLENLVDHLTDGTELVVPPERTGAFMRALEAIRTAPDPRQLPDSAWRFGPDGRRVVPGIDTLTAESAERLALYSELGADWAVQDGAAQDRAAQDLSQQTEVEAR</sequence>
<dbReference type="InterPro" id="IPR055170">
    <property type="entry name" value="GFO_IDH_MocA-like_dom"/>
</dbReference>
<accession>A0ABR7SPM0</accession>
<comment type="caution">
    <text evidence="4">The sequence shown here is derived from an EMBL/GenBank/DDBJ whole genome shotgun (WGS) entry which is preliminary data.</text>
</comment>
<proteinExistence type="predicted"/>
<dbReference type="Pfam" id="PF01408">
    <property type="entry name" value="GFO_IDH_MocA"/>
    <property type="match status" value="1"/>
</dbReference>
<keyword evidence="5" id="KW-1185">Reference proteome</keyword>
<name>A0ABR7SPM0_9ACTN</name>
<dbReference type="EMBL" id="JACTVJ010000017">
    <property type="protein sequence ID" value="MBC9716912.1"/>
    <property type="molecule type" value="Genomic_DNA"/>
</dbReference>
<reference evidence="4 5" key="1">
    <citation type="submission" date="2020-08" db="EMBL/GenBank/DDBJ databases">
        <title>Genemic of Streptomyces polyaspartic.</title>
        <authorList>
            <person name="Liu W."/>
        </authorList>
    </citation>
    <scope>NUCLEOTIDE SEQUENCE [LARGE SCALE GENOMIC DNA]</scope>
    <source>
        <strain evidence="4 5">TRM66268-LWL</strain>
    </source>
</reference>
<dbReference type="SUPFAM" id="SSF51735">
    <property type="entry name" value="NAD(P)-binding Rossmann-fold domains"/>
    <property type="match status" value="1"/>
</dbReference>
<evidence type="ECO:0000313" key="5">
    <source>
        <dbReference type="Proteomes" id="UP000642284"/>
    </source>
</evidence>
<dbReference type="PANTHER" id="PTHR43818">
    <property type="entry name" value="BCDNA.GH03377"/>
    <property type="match status" value="1"/>
</dbReference>
<dbReference type="InterPro" id="IPR050463">
    <property type="entry name" value="Gfo/Idh/MocA_oxidrdct_glycsds"/>
</dbReference>
<evidence type="ECO:0000313" key="4">
    <source>
        <dbReference type="EMBL" id="MBC9716912.1"/>
    </source>
</evidence>
<dbReference type="SUPFAM" id="SSF55347">
    <property type="entry name" value="Glyceraldehyde-3-phosphate dehydrogenase-like, C-terminal domain"/>
    <property type="match status" value="1"/>
</dbReference>
<feature type="domain" description="Gfo/Idh/MocA-like oxidoreductase N-terminal" evidence="2">
    <location>
        <begin position="5"/>
        <end position="125"/>
    </location>
</feature>
<organism evidence="4 5">
    <name type="scientific">Streptomyces polyasparticus</name>
    <dbReference type="NCBI Taxonomy" id="2767826"/>
    <lineage>
        <taxon>Bacteria</taxon>
        <taxon>Bacillati</taxon>
        <taxon>Actinomycetota</taxon>
        <taxon>Actinomycetes</taxon>
        <taxon>Kitasatosporales</taxon>
        <taxon>Streptomycetaceae</taxon>
        <taxon>Streptomyces</taxon>
    </lineage>
</organism>
<evidence type="ECO:0000259" key="2">
    <source>
        <dbReference type="Pfam" id="PF01408"/>
    </source>
</evidence>
<dbReference type="RefSeq" id="WP_187817366.1">
    <property type="nucleotide sequence ID" value="NZ_JACTVJ010000017.1"/>
</dbReference>
<protein>
    <submittedName>
        <fullName evidence="4">Gfo/Idh/MocA family oxidoreductase</fullName>
    </submittedName>
</protein>
<dbReference type="InterPro" id="IPR036291">
    <property type="entry name" value="NAD(P)-bd_dom_sf"/>
</dbReference>
<gene>
    <name evidence="4" type="ORF">H9Y04_30705</name>
</gene>
<keyword evidence="1" id="KW-0560">Oxidoreductase</keyword>
<dbReference type="Pfam" id="PF22725">
    <property type="entry name" value="GFO_IDH_MocA_C3"/>
    <property type="match status" value="1"/>
</dbReference>
<evidence type="ECO:0000256" key="1">
    <source>
        <dbReference type="ARBA" id="ARBA00023002"/>
    </source>
</evidence>
<feature type="domain" description="GFO/IDH/MocA-like oxidoreductase" evidence="3">
    <location>
        <begin position="135"/>
        <end position="264"/>
    </location>
</feature>
<dbReference type="PANTHER" id="PTHR43818:SF11">
    <property type="entry name" value="BCDNA.GH03377"/>
    <property type="match status" value="1"/>
</dbReference>
<dbReference type="Gene3D" id="3.40.50.720">
    <property type="entry name" value="NAD(P)-binding Rossmann-like Domain"/>
    <property type="match status" value="1"/>
</dbReference>
<dbReference type="Proteomes" id="UP000642284">
    <property type="component" value="Unassembled WGS sequence"/>
</dbReference>
<dbReference type="Gene3D" id="3.30.360.10">
    <property type="entry name" value="Dihydrodipicolinate Reductase, domain 2"/>
    <property type="match status" value="1"/>
</dbReference>